<reference evidence="5 6" key="1">
    <citation type="journal article" date="2017" name="Int. J. Parasitol.">
        <title>The genome of the protozoan parasite Cystoisospora suis and a reverse vaccinology approach to identify vaccine candidates.</title>
        <authorList>
            <person name="Palmieri N."/>
            <person name="Shrestha A."/>
            <person name="Ruttkowski B."/>
            <person name="Beck T."/>
            <person name="Vogl C."/>
            <person name="Tomley F."/>
            <person name="Blake D.P."/>
            <person name="Joachim A."/>
        </authorList>
    </citation>
    <scope>NUCLEOTIDE SEQUENCE [LARGE SCALE GENOMIC DNA]</scope>
    <source>
        <strain evidence="5 6">Wien I</strain>
    </source>
</reference>
<comment type="caution">
    <text evidence="5">The sequence shown here is derived from an EMBL/GenBank/DDBJ whole genome shotgun (WGS) entry which is preliminary data.</text>
</comment>
<feature type="compositionally biased region" description="Polar residues" evidence="4">
    <location>
        <begin position="784"/>
        <end position="799"/>
    </location>
</feature>
<accession>A0A2C6LAJ9</accession>
<evidence type="ECO:0000256" key="4">
    <source>
        <dbReference type="SAM" id="MobiDB-lite"/>
    </source>
</evidence>
<dbReference type="RefSeq" id="XP_067925858.1">
    <property type="nucleotide sequence ID" value="XM_068062161.1"/>
</dbReference>
<dbReference type="InterPro" id="IPR019734">
    <property type="entry name" value="TPR_rpt"/>
</dbReference>
<name>A0A2C6LAJ9_9APIC</name>
<dbReference type="PANTHER" id="PTHR16193">
    <property type="entry name" value="TETRATRICOPEPTIDE REPEAT PROTEIN 27"/>
    <property type="match status" value="1"/>
</dbReference>
<feature type="repeat" description="TPR" evidence="3">
    <location>
        <begin position="1099"/>
        <end position="1132"/>
    </location>
</feature>
<evidence type="ECO:0000256" key="1">
    <source>
        <dbReference type="ARBA" id="ARBA00022737"/>
    </source>
</evidence>
<dbReference type="Pfam" id="PF00515">
    <property type="entry name" value="TPR_1"/>
    <property type="match status" value="1"/>
</dbReference>
<keyword evidence="2 3" id="KW-0802">TPR repeat</keyword>
<feature type="region of interest" description="Disordered" evidence="4">
    <location>
        <begin position="784"/>
        <end position="833"/>
    </location>
</feature>
<dbReference type="GeneID" id="94425372"/>
<feature type="compositionally biased region" description="Polar residues" evidence="4">
    <location>
        <begin position="214"/>
        <end position="223"/>
    </location>
</feature>
<evidence type="ECO:0000256" key="2">
    <source>
        <dbReference type="ARBA" id="ARBA00022803"/>
    </source>
</evidence>
<dbReference type="Proteomes" id="UP000221165">
    <property type="component" value="Unassembled WGS sequence"/>
</dbReference>
<sequence>MEDSSSAQAGSGFSSSGSRLSDLAAALWQLEACLLCSPETRRLTSARRSQLIDDVVRAWRVMQTGRQAGGALDREELLIRGSVTALVLHLQALKRCEYRSVLFGSQWLSPVLTRPLVKCGNGRNDVDRRSQAAEVGDEKAACCLSHLNGEITEKDKSPPISSGACPPAASRECASSEREELREDAAMTDNAPSLEVLRRELENACEDFVFSSSSHNELQSGCGNSAEEDHKERSGDRTASHSVSGVSAETETLLQSLRLRGVLLASVAACQLFMQVNWTGPPIRPFRPSEVRAVELEQEGKEKFPDHPAYRIHLHHSHLSSDPLPSAAGNGSACSRTGEGAGVLPAEYRSSLSGKVAACCCPFCGRCGRGPVNTSAHDSAPRHGKEGVAVRCYCEVQLEQICVLGPPDMPNMSKESGTSTRPTGASDSNPLPKAEGIVTGCSAHQGEATAFTSTGKQPTGLLKIQDEARDFFSVDGEEVYELVRGLPYLWAACVLSAWLRKQSSHFPCRQDDRVDHALTGRKSKDFPVCSCPIASNRPLPVLTVFLWEARLAYVSQRVLRGPSAAVCPAPSLLRRSVDEYTEALKQISLLPPGFSPFKGQLESRHLLKAVGVESSETGSQAACSLLRGLGSQPCSALPGVAATPRCTSFLVFPSETESCLSTASPENARADGDTLWVPHASWLASSQKALLLLELALHLALYGRLDEGYVDVLSKLGVPVCFACRAAEVHFAFTGAEGIRRKYQQRSLAQLVVAVTRTGDSPPIGSTVQSESNRDKIEEELHLTNHSKPNGCSPATQRNEALAAGPSPTAGKSADVQHGATGVTATTKGEPEESVAADLAEAEAKRRDWKLQDVHPDADVLERPKLTEEDVEAAERPLDTMEQALLLAEGIRILGSNPAKDELAMEQLNAVATRCLVLPENADKTPGVTSGSAADGHDFGDPQGDDFMMKSKDWLLYSAALWLRCKAEYHRGKTVERACLQLSALIDQFNDREPSASRRLPFAFDVDYPSWWEGKRELAFRMMRMGCTLTAYESFKDLMMWEDAAECLYAADRRADAEELLVDRLKVHETPPLWCTLGDLRKDAECYKKAWILSKQRYARAQRSLGHLYFKQNELDKAAESYAKSLEINPMNRGCWFTLGCCLMRLGKWEESAQAFGRVVALEPDDGDAWGNLAAVHSQREAWTVARICIGEAVKHRRESWRMWDNYVKIAVRLRDVRAVNEGLRHYVSLNMKAQIPVWVYGFLEHVVLTEAPQTSAASDDTLGKVDSSTSQSTSLKESPVQTELRTAPNAIAKAEDEGNAAVSNRSAENERQKAADVTARALLLSTLRTLEFLSQHVTDQPELWRVLSRLQEETAAYMEACDTRFKQFRALQAIISRAEEGRQGVGPLTGKSLELQKEEIDALRHALALLKKAEGTGAKDNEEIRRRLINLHMTASSLALTIEKQDTYELRLQQPQLKDQRRQILEIADEASARANAREGA</sequence>
<dbReference type="PROSITE" id="PS50293">
    <property type="entry name" value="TPR_REGION"/>
    <property type="match status" value="1"/>
</dbReference>
<dbReference type="Gene3D" id="1.25.40.10">
    <property type="entry name" value="Tetratricopeptide repeat domain"/>
    <property type="match status" value="1"/>
</dbReference>
<dbReference type="PROSITE" id="PS50005">
    <property type="entry name" value="TPR"/>
    <property type="match status" value="2"/>
</dbReference>
<organism evidence="5 6">
    <name type="scientific">Cystoisospora suis</name>
    <dbReference type="NCBI Taxonomy" id="483139"/>
    <lineage>
        <taxon>Eukaryota</taxon>
        <taxon>Sar</taxon>
        <taxon>Alveolata</taxon>
        <taxon>Apicomplexa</taxon>
        <taxon>Conoidasida</taxon>
        <taxon>Coccidia</taxon>
        <taxon>Eucoccidiorida</taxon>
        <taxon>Eimeriorina</taxon>
        <taxon>Sarcocystidae</taxon>
        <taxon>Cystoisospora</taxon>
    </lineage>
</organism>
<dbReference type="InterPro" id="IPR044244">
    <property type="entry name" value="TTC27/Emw1"/>
</dbReference>
<protein>
    <submittedName>
        <fullName evidence="5">Tetratricopeptide repeat-containing protein</fullName>
    </submittedName>
</protein>
<feature type="compositionally biased region" description="Basic and acidic residues" evidence="4">
    <location>
        <begin position="174"/>
        <end position="185"/>
    </location>
</feature>
<evidence type="ECO:0000313" key="5">
    <source>
        <dbReference type="EMBL" id="PHJ24185.1"/>
    </source>
</evidence>
<dbReference type="OrthoDB" id="1936594at2759"/>
<gene>
    <name evidence="5" type="ORF">CSUI_001958</name>
</gene>
<feature type="region of interest" description="Disordered" evidence="4">
    <location>
        <begin position="153"/>
        <end position="189"/>
    </location>
</feature>
<dbReference type="Pfam" id="PF07719">
    <property type="entry name" value="TPR_2"/>
    <property type="match status" value="1"/>
</dbReference>
<feature type="region of interest" description="Disordered" evidence="4">
    <location>
        <begin position="1255"/>
        <end position="1314"/>
    </location>
</feature>
<dbReference type="PANTHER" id="PTHR16193:SF0">
    <property type="entry name" value="TETRATRICOPEPTIDE REPEAT PROTEIN 27"/>
    <property type="match status" value="1"/>
</dbReference>
<feature type="repeat" description="TPR" evidence="3">
    <location>
        <begin position="1133"/>
        <end position="1166"/>
    </location>
</feature>
<dbReference type="EMBL" id="MIGC01000813">
    <property type="protein sequence ID" value="PHJ24185.1"/>
    <property type="molecule type" value="Genomic_DNA"/>
</dbReference>
<keyword evidence="1" id="KW-0677">Repeat</keyword>
<feature type="compositionally biased region" description="Polar residues" evidence="4">
    <location>
        <begin position="1276"/>
        <end position="1285"/>
    </location>
</feature>
<keyword evidence="6" id="KW-1185">Reference proteome</keyword>
<dbReference type="SUPFAM" id="SSF48452">
    <property type="entry name" value="TPR-like"/>
    <property type="match status" value="1"/>
</dbReference>
<evidence type="ECO:0000313" key="6">
    <source>
        <dbReference type="Proteomes" id="UP000221165"/>
    </source>
</evidence>
<dbReference type="InterPro" id="IPR013105">
    <property type="entry name" value="TPR_2"/>
</dbReference>
<feature type="region of interest" description="Disordered" evidence="4">
    <location>
        <begin position="407"/>
        <end position="431"/>
    </location>
</feature>
<proteinExistence type="predicted"/>
<feature type="compositionally biased region" description="Polar residues" evidence="4">
    <location>
        <begin position="413"/>
        <end position="429"/>
    </location>
</feature>
<evidence type="ECO:0000256" key="3">
    <source>
        <dbReference type="PROSITE-ProRule" id="PRU00339"/>
    </source>
</evidence>
<feature type="compositionally biased region" description="Low complexity" evidence="4">
    <location>
        <begin position="164"/>
        <end position="173"/>
    </location>
</feature>
<feature type="compositionally biased region" description="Basic and acidic residues" evidence="4">
    <location>
        <begin position="227"/>
        <end position="239"/>
    </location>
</feature>
<dbReference type="VEuPathDB" id="ToxoDB:CSUI_001958"/>
<dbReference type="InterPro" id="IPR011990">
    <property type="entry name" value="TPR-like_helical_dom_sf"/>
</dbReference>
<feature type="region of interest" description="Disordered" evidence="4">
    <location>
        <begin position="214"/>
        <end position="248"/>
    </location>
</feature>
<dbReference type="SMART" id="SM00028">
    <property type="entry name" value="TPR"/>
    <property type="match status" value="3"/>
</dbReference>